<dbReference type="InterPro" id="IPR003752">
    <property type="entry name" value="DiS_bond_form_DsbB/BdbC"/>
</dbReference>
<dbReference type="EMBL" id="FOXA01000009">
    <property type="protein sequence ID" value="SFP62451.1"/>
    <property type="molecule type" value="Genomic_DNA"/>
</dbReference>
<dbReference type="GO" id="GO:0006457">
    <property type="term" value="P:protein folding"/>
    <property type="evidence" value="ECO:0007669"/>
    <property type="project" value="InterPro"/>
</dbReference>
<evidence type="ECO:0000256" key="5">
    <source>
        <dbReference type="SAM" id="Phobius"/>
    </source>
</evidence>
<evidence type="ECO:0000313" key="7">
    <source>
        <dbReference type="Proteomes" id="UP000199356"/>
    </source>
</evidence>
<dbReference type="AlphaFoldDB" id="A0A1I5RW31"/>
<keyword evidence="7" id="KW-1185">Reference proteome</keyword>
<comment type="subcellular location">
    <subcellularLocation>
        <location evidence="1">Membrane</location>
        <topology evidence="1">Multi-pass membrane protein</topology>
    </subcellularLocation>
</comment>
<gene>
    <name evidence="6" type="ORF">SAMN04488047_109109</name>
</gene>
<dbReference type="OrthoDB" id="9808637at2"/>
<evidence type="ECO:0000256" key="2">
    <source>
        <dbReference type="ARBA" id="ARBA00022692"/>
    </source>
</evidence>
<feature type="transmembrane region" description="Helical" evidence="5">
    <location>
        <begin position="126"/>
        <end position="149"/>
    </location>
</feature>
<evidence type="ECO:0000256" key="3">
    <source>
        <dbReference type="ARBA" id="ARBA00022989"/>
    </source>
</evidence>
<dbReference type="GO" id="GO:0016020">
    <property type="term" value="C:membrane"/>
    <property type="evidence" value="ECO:0007669"/>
    <property type="project" value="UniProtKB-SubCell"/>
</dbReference>
<dbReference type="SUPFAM" id="SSF158442">
    <property type="entry name" value="DsbB-like"/>
    <property type="match status" value="1"/>
</dbReference>
<dbReference type="InterPro" id="IPR024199">
    <property type="entry name" value="Uncharacterised_DsbB"/>
</dbReference>
<dbReference type="GO" id="GO:0015035">
    <property type="term" value="F:protein-disulfide reductase activity"/>
    <property type="evidence" value="ECO:0007669"/>
    <property type="project" value="InterPro"/>
</dbReference>
<dbReference type="Proteomes" id="UP000199356">
    <property type="component" value="Unassembled WGS sequence"/>
</dbReference>
<sequence>MTRRTLILLAAAGSFALLGGAFLFQLAGYPPCKMCIWQRWPHGAAIALGLIGAAYPAAVVAWLGAAAAAVTSGLGFFHAGVEQGWWEGPTSCTGTGPGVTGLSGADLLSTEGAGAIIMCDEIVWSLFGLSMAAWNGILSAVLVGIWIAAARARA</sequence>
<dbReference type="PIRSF" id="PIRSF033913">
    <property type="entry name" value="S-S_format_DsbB"/>
    <property type="match status" value="1"/>
</dbReference>
<proteinExistence type="predicted"/>
<dbReference type="RefSeq" id="WP_093422336.1">
    <property type="nucleotide sequence ID" value="NZ_FOXA01000009.1"/>
</dbReference>
<dbReference type="Pfam" id="PF02600">
    <property type="entry name" value="DsbB"/>
    <property type="match status" value="1"/>
</dbReference>
<dbReference type="STRING" id="441119.SAMN04488047_109109"/>
<organism evidence="6 7">
    <name type="scientific">Tranquillimonas alkanivorans</name>
    <dbReference type="NCBI Taxonomy" id="441119"/>
    <lineage>
        <taxon>Bacteria</taxon>
        <taxon>Pseudomonadati</taxon>
        <taxon>Pseudomonadota</taxon>
        <taxon>Alphaproteobacteria</taxon>
        <taxon>Rhodobacterales</taxon>
        <taxon>Roseobacteraceae</taxon>
        <taxon>Tranquillimonas</taxon>
    </lineage>
</organism>
<accession>A0A1I5RW31</accession>
<reference evidence="6 7" key="1">
    <citation type="submission" date="2016-10" db="EMBL/GenBank/DDBJ databases">
        <authorList>
            <person name="de Groot N.N."/>
        </authorList>
    </citation>
    <scope>NUCLEOTIDE SEQUENCE [LARGE SCALE GENOMIC DNA]</scope>
    <source>
        <strain evidence="6 7">DSM 19547</strain>
    </source>
</reference>
<evidence type="ECO:0000256" key="4">
    <source>
        <dbReference type="ARBA" id="ARBA00023136"/>
    </source>
</evidence>
<keyword evidence="4 5" id="KW-0472">Membrane</keyword>
<feature type="transmembrane region" description="Helical" evidence="5">
    <location>
        <begin position="44"/>
        <end position="70"/>
    </location>
</feature>
<evidence type="ECO:0000313" key="6">
    <source>
        <dbReference type="EMBL" id="SFP62451.1"/>
    </source>
</evidence>
<dbReference type="InterPro" id="IPR023380">
    <property type="entry name" value="DsbB-like_sf"/>
</dbReference>
<name>A0A1I5RW31_9RHOB</name>
<dbReference type="Gene3D" id="1.20.1550.10">
    <property type="entry name" value="DsbB-like"/>
    <property type="match status" value="1"/>
</dbReference>
<protein>
    <submittedName>
        <fullName evidence="6">Disulfide bond formation protein DsbB</fullName>
    </submittedName>
</protein>
<keyword evidence="2 5" id="KW-0812">Transmembrane</keyword>
<evidence type="ECO:0000256" key="1">
    <source>
        <dbReference type="ARBA" id="ARBA00004141"/>
    </source>
</evidence>
<keyword evidence="3 5" id="KW-1133">Transmembrane helix</keyword>